<sequence>MKRVVQLGVNSGFKTNVNVGFAASVSKQRSYDYRRHLSHIVNPNGIIDRVAVVSSLEAKGIPSEKAEAITSVMTKVFNTSLEHVSDTYVSHADMQKEHESSKRMDYIEERTNDLTQKIYHDLRRLNLQLEGYYKDARETQFQPFKVQLEGQNDDLKARLEGFKTRMEERTCDMDAYFERSKFDVLLTIGACVALSGVCLFAIFHL</sequence>
<keyword evidence="5" id="KW-0175">Coiled coil</keyword>
<accession>A0AAD5CWK4</accession>
<evidence type="ECO:0000256" key="8">
    <source>
        <dbReference type="SAM" id="Phobius"/>
    </source>
</evidence>
<keyword evidence="4 8" id="KW-1133">Transmembrane helix</keyword>
<gene>
    <name evidence="9" type="ORF">M8C21_022781</name>
</gene>
<evidence type="ECO:0000256" key="3">
    <source>
        <dbReference type="ARBA" id="ARBA00022692"/>
    </source>
</evidence>
<dbReference type="Proteomes" id="UP001206925">
    <property type="component" value="Unassembled WGS sequence"/>
</dbReference>
<feature type="transmembrane region" description="Helical" evidence="8">
    <location>
        <begin position="182"/>
        <end position="203"/>
    </location>
</feature>
<dbReference type="PANTHER" id="PTHR14360">
    <property type="entry name" value="PROTEIN FMP32, MITOCHONDRIAL"/>
    <property type="match status" value="1"/>
</dbReference>
<keyword evidence="6" id="KW-0496">Mitochondrion</keyword>
<dbReference type="PANTHER" id="PTHR14360:SF20">
    <property type="entry name" value="COILED-COIL DOMAIN-CONTAINING PROTEIN"/>
    <property type="match status" value="1"/>
</dbReference>
<evidence type="ECO:0000313" key="10">
    <source>
        <dbReference type="Proteomes" id="UP001206925"/>
    </source>
</evidence>
<comment type="caution">
    <text evidence="9">The sequence shown here is derived from an EMBL/GenBank/DDBJ whole genome shotgun (WGS) entry which is preliminary data.</text>
</comment>
<evidence type="ECO:0000256" key="7">
    <source>
        <dbReference type="ARBA" id="ARBA00023136"/>
    </source>
</evidence>
<evidence type="ECO:0000256" key="2">
    <source>
        <dbReference type="ARBA" id="ARBA00004370"/>
    </source>
</evidence>
<name>A0AAD5CWK4_AMBAR</name>
<dbReference type="Gene3D" id="1.20.5.340">
    <property type="match status" value="1"/>
</dbReference>
<dbReference type="InterPro" id="IPR024461">
    <property type="entry name" value="CCDC90-like"/>
</dbReference>
<keyword evidence="3 8" id="KW-0812">Transmembrane</keyword>
<dbReference type="Pfam" id="PF07798">
    <property type="entry name" value="CCDC90-like"/>
    <property type="match status" value="1"/>
</dbReference>
<keyword evidence="7 8" id="KW-0472">Membrane</keyword>
<keyword evidence="10" id="KW-1185">Reference proteome</keyword>
<evidence type="ECO:0000313" key="9">
    <source>
        <dbReference type="EMBL" id="KAI7748777.1"/>
    </source>
</evidence>
<dbReference type="GO" id="GO:0005739">
    <property type="term" value="C:mitochondrion"/>
    <property type="evidence" value="ECO:0007669"/>
    <property type="project" value="UniProtKB-SubCell"/>
</dbReference>
<dbReference type="EMBL" id="JAMZMK010006464">
    <property type="protein sequence ID" value="KAI7748777.1"/>
    <property type="molecule type" value="Genomic_DNA"/>
</dbReference>
<proteinExistence type="predicted"/>
<reference evidence="9" key="1">
    <citation type="submission" date="2022-06" db="EMBL/GenBank/DDBJ databases">
        <title>Uncovering the hologenomic basis of an extraordinary plant invasion.</title>
        <authorList>
            <person name="Bieker V.C."/>
            <person name="Martin M.D."/>
            <person name="Gilbert T."/>
            <person name="Hodgins K."/>
            <person name="Battlay P."/>
            <person name="Petersen B."/>
            <person name="Wilson J."/>
        </authorList>
    </citation>
    <scope>NUCLEOTIDE SEQUENCE</scope>
    <source>
        <strain evidence="9">AA19_3_7</strain>
        <tissue evidence="9">Leaf</tissue>
    </source>
</reference>
<evidence type="ECO:0000256" key="4">
    <source>
        <dbReference type="ARBA" id="ARBA00022989"/>
    </source>
</evidence>
<evidence type="ECO:0000256" key="6">
    <source>
        <dbReference type="ARBA" id="ARBA00023128"/>
    </source>
</evidence>
<protein>
    <submittedName>
        <fullName evidence="9">Uncharacterized protein</fullName>
    </submittedName>
</protein>
<evidence type="ECO:0000256" key="1">
    <source>
        <dbReference type="ARBA" id="ARBA00004173"/>
    </source>
</evidence>
<evidence type="ECO:0000256" key="5">
    <source>
        <dbReference type="ARBA" id="ARBA00023054"/>
    </source>
</evidence>
<dbReference type="GO" id="GO:0016020">
    <property type="term" value="C:membrane"/>
    <property type="evidence" value="ECO:0007669"/>
    <property type="project" value="UniProtKB-SubCell"/>
</dbReference>
<comment type="subcellular location">
    <subcellularLocation>
        <location evidence="2">Membrane</location>
    </subcellularLocation>
    <subcellularLocation>
        <location evidence="1">Mitochondrion</location>
    </subcellularLocation>
</comment>
<organism evidence="9 10">
    <name type="scientific">Ambrosia artemisiifolia</name>
    <name type="common">Common ragweed</name>
    <dbReference type="NCBI Taxonomy" id="4212"/>
    <lineage>
        <taxon>Eukaryota</taxon>
        <taxon>Viridiplantae</taxon>
        <taxon>Streptophyta</taxon>
        <taxon>Embryophyta</taxon>
        <taxon>Tracheophyta</taxon>
        <taxon>Spermatophyta</taxon>
        <taxon>Magnoliopsida</taxon>
        <taxon>eudicotyledons</taxon>
        <taxon>Gunneridae</taxon>
        <taxon>Pentapetalae</taxon>
        <taxon>asterids</taxon>
        <taxon>campanulids</taxon>
        <taxon>Asterales</taxon>
        <taxon>Asteraceae</taxon>
        <taxon>Asteroideae</taxon>
        <taxon>Heliantheae alliance</taxon>
        <taxon>Heliantheae</taxon>
        <taxon>Ambrosia</taxon>
    </lineage>
</organism>
<dbReference type="AlphaFoldDB" id="A0AAD5CWK4"/>